<dbReference type="Proteomes" id="UP000198584">
    <property type="component" value="Unassembled WGS sequence"/>
</dbReference>
<protein>
    <submittedName>
        <fullName evidence="2">Uncharacterized protein</fullName>
    </submittedName>
</protein>
<evidence type="ECO:0000256" key="1">
    <source>
        <dbReference type="SAM" id="MobiDB-lite"/>
    </source>
</evidence>
<dbReference type="AlphaFoldDB" id="A0A1H4EG36"/>
<evidence type="ECO:0000313" key="2">
    <source>
        <dbReference type="EMBL" id="SEA83678.1"/>
    </source>
</evidence>
<dbReference type="RefSeq" id="WP_176791485.1">
    <property type="nucleotide sequence ID" value="NZ_FNQR01000009.1"/>
</dbReference>
<reference evidence="2 3" key="1">
    <citation type="submission" date="2016-10" db="EMBL/GenBank/DDBJ databases">
        <authorList>
            <person name="de Groot N.N."/>
        </authorList>
    </citation>
    <scope>NUCLEOTIDE SEQUENCE [LARGE SCALE GENOMIC DNA]</scope>
    <source>
        <strain evidence="2 3">CCM7597</strain>
    </source>
</reference>
<sequence length="45" mass="4937">MKTGLLKVLLLLFVSTADVHGLPGVEDTEHASVNPNFSDEDHPEY</sequence>
<feature type="region of interest" description="Disordered" evidence="1">
    <location>
        <begin position="23"/>
        <end position="45"/>
    </location>
</feature>
<gene>
    <name evidence="2" type="ORF">SAMN05421743_10937</name>
</gene>
<dbReference type="STRING" id="571932.SAMN05421743_10937"/>
<name>A0A1H4EG36_9BACI</name>
<dbReference type="EMBL" id="FNQR01000009">
    <property type="protein sequence ID" value="SEA83678.1"/>
    <property type="molecule type" value="Genomic_DNA"/>
</dbReference>
<keyword evidence="3" id="KW-1185">Reference proteome</keyword>
<proteinExistence type="predicted"/>
<accession>A0A1H4EG36</accession>
<organism evidence="2 3">
    <name type="scientific">Thalassobacillus cyri</name>
    <dbReference type="NCBI Taxonomy" id="571932"/>
    <lineage>
        <taxon>Bacteria</taxon>
        <taxon>Bacillati</taxon>
        <taxon>Bacillota</taxon>
        <taxon>Bacilli</taxon>
        <taxon>Bacillales</taxon>
        <taxon>Bacillaceae</taxon>
        <taxon>Thalassobacillus</taxon>
    </lineage>
</organism>
<evidence type="ECO:0000313" key="3">
    <source>
        <dbReference type="Proteomes" id="UP000198584"/>
    </source>
</evidence>